<keyword evidence="1 6" id="KW-0808">Transferase</keyword>
<feature type="active site" description="Proton acceptor" evidence="6">
    <location>
        <position position="73"/>
    </location>
</feature>
<dbReference type="AlphaFoldDB" id="A0A975MRR4"/>
<dbReference type="PANTHER" id="PTHR20275">
    <property type="entry name" value="NAD KINASE"/>
    <property type="match status" value="1"/>
</dbReference>
<dbReference type="GO" id="GO:0003951">
    <property type="term" value="F:NAD+ kinase activity"/>
    <property type="evidence" value="ECO:0007669"/>
    <property type="project" value="UniProtKB-UniRule"/>
</dbReference>
<feature type="binding site" evidence="6">
    <location>
        <position position="177"/>
    </location>
    <ligand>
        <name>NAD(+)</name>
        <dbReference type="ChEBI" id="CHEBI:57540"/>
    </ligand>
</feature>
<proteinExistence type="inferred from homology"/>
<evidence type="ECO:0000256" key="2">
    <source>
        <dbReference type="ARBA" id="ARBA00022777"/>
    </source>
</evidence>
<name>A0A975MRR4_9GAMM</name>
<evidence type="ECO:0000313" key="8">
    <source>
        <dbReference type="Proteomes" id="UP000676649"/>
    </source>
</evidence>
<dbReference type="InterPro" id="IPR017438">
    <property type="entry name" value="ATP-NAD_kinase_N"/>
</dbReference>
<dbReference type="GO" id="GO:0051287">
    <property type="term" value="F:NAD binding"/>
    <property type="evidence" value="ECO:0007669"/>
    <property type="project" value="UniProtKB-ARBA"/>
</dbReference>
<dbReference type="GO" id="GO:0005524">
    <property type="term" value="F:ATP binding"/>
    <property type="evidence" value="ECO:0007669"/>
    <property type="project" value="UniProtKB-KW"/>
</dbReference>
<gene>
    <name evidence="6" type="primary">nadK</name>
    <name evidence="7" type="ORF">KEF85_07645</name>
</gene>
<dbReference type="Gene3D" id="3.40.50.10330">
    <property type="entry name" value="Probable inorganic polyphosphate/atp-NAD kinase, domain 1"/>
    <property type="match status" value="1"/>
</dbReference>
<keyword evidence="2 6" id="KW-0418">Kinase</keyword>
<dbReference type="Proteomes" id="UP000676649">
    <property type="component" value="Chromosome"/>
</dbReference>
<evidence type="ECO:0000313" key="7">
    <source>
        <dbReference type="EMBL" id="QWF72309.1"/>
    </source>
</evidence>
<sequence length="291" mass="31990">MPQHFPRIGIIGKIGDPGIGGILTELYRYLLDHGYQVIVDADSATLLNDTEVRSLALSEIAAHCDLLIAMGGDGTFLTAARAVADFETPLLGVNLGRLGFLTDISPEQLTKRLEQILAGQYISEERRTLVATIYRDERIFHRQTAVNEVVVHRWLTPSMVEIITRIDGVYLNTQRSDGLIIATPTGSTAYALSAGGPILHPALNALVLVPLNPHTLSNRPIVVDDQVEIEIRFSQSTQINAQVTCDHLEIPDVLTGDKIVIKTAPKPIKILHPQDHDFFNILRSKLNWSGG</sequence>
<dbReference type="InterPro" id="IPR017437">
    <property type="entry name" value="ATP-NAD_kinase_PpnK-typ_C"/>
</dbReference>
<accession>A0A975MRR4</accession>
<keyword evidence="4 6" id="KW-0520">NAD</keyword>
<evidence type="ECO:0000256" key="3">
    <source>
        <dbReference type="ARBA" id="ARBA00022857"/>
    </source>
</evidence>
<feature type="binding site" evidence="6">
    <location>
        <begin position="147"/>
        <end position="148"/>
    </location>
    <ligand>
        <name>NAD(+)</name>
        <dbReference type="ChEBI" id="CHEBI:57540"/>
    </ligand>
</feature>
<dbReference type="InterPro" id="IPR002504">
    <property type="entry name" value="NADK"/>
</dbReference>
<dbReference type="GO" id="GO:0019674">
    <property type="term" value="P:NAD+ metabolic process"/>
    <property type="evidence" value="ECO:0007669"/>
    <property type="project" value="InterPro"/>
</dbReference>
<dbReference type="NCBIfam" id="NF002306">
    <property type="entry name" value="PRK01231.1"/>
    <property type="match status" value="1"/>
</dbReference>
<dbReference type="GO" id="GO:0005737">
    <property type="term" value="C:cytoplasm"/>
    <property type="evidence" value="ECO:0007669"/>
    <property type="project" value="UniProtKB-SubCell"/>
</dbReference>
<dbReference type="PANTHER" id="PTHR20275:SF0">
    <property type="entry name" value="NAD KINASE"/>
    <property type="match status" value="1"/>
</dbReference>
<keyword evidence="6" id="KW-0963">Cytoplasm</keyword>
<dbReference type="GO" id="GO:0046872">
    <property type="term" value="F:metal ion binding"/>
    <property type="evidence" value="ECO:0007669"/>
    <property type="project" value="UniProtKB-UniRule"/>
</dbReference>
<comment type="subcellular location">
    <subcellularLocation>
        <location evidence="6">Cytoplasm</location>
    </subcellularLocation>
</comment>
<dbReference type="Pfam" id="PF20143">
    <property type="entry name" value="NAD_kinase_C"/>
    <property type="match status" value="1"/>
</dbReference>
<reference evidence="7" key="1">
    <citation type="submission" date="2021-04" db="EMBL/GenBank/DDBJ databases">
        <title>Draft genome sequence data of methanotrophic Methylovulum sp. strain S1L and Methylomonas sp. strain S2AM isolated from boreal lake water columns.</title>
        <authorList>
            <person name="Rissanen A.J."/>
            <person name="Mangayil R."/>
            <person name="Svenning M.M."/>
            <person name="Khanongnuch R."/>
        </authorList>
    </citation>
    <scope>NUCLEOTIDE SEQUENCE</scope>
    <source>
        <strain evidence="7">S2AM</strain>
    </source>
</reference>
<dbReference type="Pfam" id="PF01513">
    <property type="entry name" value="NAD_kinase"/>
    <property type="match status" value="1"/>
</dbReference>
<dbReference type="EC" id="2.7.1.23" evidence="6"/>
<comment type="cofactor">
    <cofactor evidence="6">
        <name>a divalent metal cation</name>
        <dbReference type="ChEBI" id="CHEBI:60240"/>
    </cofactor>
</comment>
<feature type="binding site" evidence="6">
    <location>
        <begin position="73"/>
        <end position="74"/>
    </location>
    <ligand>
        <name>NAD(+)</name>
        <dbReference type="ChEBI" id="CHEBI:57540"/>
    </ligand>
</feature>
<dbReference type="RefSeq" id="WP_215584663.1">
    <property type="nucleotide sequence ID" value="NZ_CP073754.1"/>
</dbReference>
<evidence type="ECO:0000256" key="4">
    <source>
        <dbReference type="ARBA" id="ARBA00023027"/>
    </source>
</evidence>
<dbReference type="KEGG" id="mpad:KEF85_07645"/>
<feature type="binding site" evidence="6">
    <location>
        <begin position="188"/>
        <end position="193"/>
    </location>
    <ligand>
        <name>NAD(+)</name>
        <dbReference type="ChEBI" id="CHEBI:57540"/>
    </ligand>
</feature>
<keyword evidence="8" id="KW-1185">Reference proteome</keyword>
<evidence type="ECO:0000256" key="6">
    <source>
        <dbReference type="HAMAP-Rule" id="MF_00361"/>
    </source>
</evidence>
<protein>
    <recommendedName>
        <fullName evidence="6">NAD kinase</fullName>
        <ecNumber evidence="6">2.7.1.23</ecNumber>
    </recommendedName>
    <alternativeName>
        <fullName evidence="6">ATP-dependent NAD kinase</fullName>
    </alternativeName>
</protein>
<organism evidence="7 8">
    <name type="scientific">Methylomonas paludis</name>
    <dbReference type="NCBI Taxonomy" id="1173101"/>
    <lineage>
        <taxon>Bacteria</taxon>
        <taxon>Pseudomonadati</taxon>
        <taxon>Pseudomonadota</taxon>
        <taxon>Gammaproteobacteria</taxon>
        <taxon>Methylococcales</taxon>
        <taxon>Methylococcaceae</taxon>
        <taxon>Methylomonas</taxon>
    </lineage>
</organism>
<evidence type="ECO:0000256" key="5">
    <source>
        <dbReference type="ARBA" id="ARBA00047925"/>
    </source>
</evidence>
<keyword evidence="3 6" id="KW-0521">NADP</keyword>
<keyword evidence="6" id="KW-0067">ATP-binding</keyword>
<comment type="caution">
    <text evidence="6">Lacks conserved residue(s) required for the propagation of feature annotation.</text>
</comment>
<comment type="similarity">
    <text evidence="6">Belongs to the NAD kinase family.</text>
</comment>
<evidence type="ECO:0000256" key="1">
    <source>
        <dbReference type="ARBA" id="ARBA00022679"/>
    </source>
</evidence>
<comment type="catalytic activity">
    <reaction evidence="5 6">
        <text>NAD(+) + ATP = ADP + NADP(+) + H(+)</text>
        <dbReference type="Rhea" id="RHEA:18629"/>
        <dbReference type="ChEBI" id="CHEBI:15378"/>
        <dbReference type="ChEBI" id="CHEBI:30616"/>
        <dbReference type="ChEBI" id="CHEBI:57540"/>
        <dbReference type="ChEBI" id="CHEBI:58349"/>
        <dbReference type="ChEBI" id="CHEBI:456216"/>
        <dbReference type="EC" id="2.7.1.23"/>
    </reaction>
</comment>
<keyword evidence="6" id="KW-0547">Nucleotide-binding</keyword>
<feature type="binding site" evidence="6">
    <location>
        <position position="175"/>
    </location>
    <ligand>
        <name>NAD(+)</name>
        <dbReference type="ChEBI" id="CHEBI:57540"/>
    </ligand>
</feature>
<dbReference type="InterPro" id="IPR016064">
    <property type="entry name" value="NAD/diacylglycerol_kinase_sf"/>
</dbReference>
<dbReference type="SUPFAM" id="SSF111331">
    <property type="entry name" value="NAD kinase/diacylglycerol kinase-like"/>
    <property type="match status" value="1"/>
</dbReference>
<dbReference type="Gene3D" id="2.60.200.30">
    <property type="entry name" value="Probable inorganic polyphosphate/atp-NAD kinase, domain 2"/>
    <property type="match status" value="1"/>
</dbReference>
<dbReference type="GO" id="GO:0006741">
    <property type="term" value="P:NADP+ biosynthetic process"/>
    <property type="evidence" value="ECO:0007669"/>
    <property type="project" value="UniProtKB-UniRule"/>
</dbReference>
<dbReference type="HAMAP" id="MF_00361">
    <property type="entry name" value="NAD_kinase"/>
    <property type="match status" value="1"/>
</dbReference>
<comment type="function">
    <text evidence="6">Involved in the regulation of the intracellular balance of NAD and NADP, and is a key enzyme in the biosynthesis of NADP. Catalyzes specifically the phosphorylation on 2'-hydroxyl of the adenosine moiety of NAD to yield NADP.</text>
</comment>
<dbReference type="EMBL" id="CP073754">
    <property type="protein sequence ID" value="QWF72309.1"/>
    <property type="molecule type" value="Genomic_DNA"/>
</dbReference>